<dbReference type="EMBL" id="RCHS01003223">
    <property type="protein sequence ID" value="RMX43341.1"/>
    <property type="molecule type" value="Genomic_DNA"/>
</dbReference>
<name>A0A3M6TPS8_POCDA</name>
<evidence type="ECO:0000313" key="2">
    <source>
        <dbReference type="Proteomes" id="UP000275408"/>
    </source>
</evidence>
<accession>A0A3M6TPS8</accession>
<feature type="non-terminal residue" evidence="1">
    <location>
        <position position="1"/>
    </location>
</feature>
<proteinExistence type="predicted"/>
<evidence type="ECO:0000313" key="1">
    <source>
        <dbReference type="EMBL" id="RMX43341.1"/>
    </source>
</evidence>
<protein>
    <submittedName>
        <fullName evidence="1">Uncharacterized protein</fullName>
    </submittedName>
</protein>
<dbReference type="OrthoDB" id="5988891at2759"/>
<gene>
    <name evidence="1" type="ORF">pdam_00021512</name>
</gene>
<keyword evidence="2" id="KW-1185">Reference proteome</keyword>
<sequence>VLPWAVKIAIRINVNRKVKMEVVIVNSSGIAAVGEGCKQTCYAGVDVCKMDLECNSKDCEQTCNAKNCTLKCRGQNCKTQNCQDKGKA</sequence>
<comment type="caution">
    <text evidence="1">The sequence shown here is derived from an EMBL/GenBank/DDBJ whole genome shotgun (WGS) entry which is preliminary data.</text>
</comment>
<dbReference type="Proteomes" id="UP000275408">
    <property type="component" value="Unassembled WGS sequence"/>
</dbReference>
<dbReference type="AlphaFoldDB" id="A0A3M6TPS8"/>
<reference evidence="1 2" key="1">
    <citation type="journal article" date="2018" name="Sci. Rep.">
        <title>Comparative analysis of the Pocillopora damicornis genome highlights role of immune system in coral evolution.</title>
        <authorList>
            <person name="Cunning R."/>
            <person name="Bay R.A."/>
            <person name="Gillette P."/>
            <person name="Baker A.C."/>
            <person name="Traylor-Knowles N."/>
        </authorList>
    </citation>
    <scope>NUCLEOTIDE SEQUENCE [LARGE SCALE GENOMIC DNA]</scope>
    <source>
        <strain evidence="1">RSMAS</strain>
        <tissue evidence="1">Whole animal</tissue>
    </source>
</reference>
<organism evidence="1 2">
    <name type="scientific">Pocillopora damicornis</name>
    <name type="common">Cauliflower coral</name>
    <name type="synonym">Millepora damicornis</name>
    <dbReference type="NCBI Taxonomy" id="46731"/>
    <lineage>
        <taxon>Eukaryota</taxon>
        <taxon>Metazoa</taxon>
        <taxon>Cnidaria</taxon>
        <taxon>Anthozoa</taxon>
        <taxon>Hexacorallia</taxon>
        <taxon>Scleractinia</taxon>
        <taxon>Astrocoeniina</taxon>
        <taxon>Pocilloporidae</taxon>
        <taxon>Pocillopora</taxon>
    </lineage>
</organism>